<feature type="transmembrane region" description="Helical" evidence="6">
    <location>
        <begin position="273"/>
        <end position="292"/>
    </location>
</feature>
<accession>A0A7T7HZS9</accession>
<dbReference type="AlphaFoldDB" id="A0A7T7HZS9"/>
<name>A0A7T7HZS9_9ACTN</name>
<feature type="transmembrane region" description="Helical" evidence="6">
    <location>
        <begin position="6"/>
        <end position="27"/>
    </location>
</feature>
<feature type="transmembrane region" description="Helical" evidence="6">
    <location>
        <begin position="224"/>
        <end position="252"/>
    </location>
</feature>
<evidence type="ECO:0000256" key="5">
    <source>
        <dbReference type="ARBA" id="ARBA00023136"/>
    </source>
</evidence>
<keyword evidence="3 6" id="KW-0812">Transmembrane</keyword>
<gene>
    <name evidence="7" type="ORF">JEQ17_02090</name>
</gene>
<feature type="transmembrane region" description="Helical" evidence="6">
    <location>
        <begin position="317"/>
        <end position="335"/>
    </location>
</feature>
<feature type="transmembrane region" description="Helical" evidence="6">
    <location>
        <begin position="143"/>
        <end position="162"/>
    </location>
</feature>
<feature type="transmembrane region" description="Helical" evidence="6">
    <location>
        <begin position="197"/>
        <end position="218"/>
    </location>
</feature>
<feature type="transmembrane region" description="Helical" evidence="6">
    <location>
        <begin position="388"/>
        <end position="412"/>
    </location>
</feature>
<dbReference type="Proteomes" id="UP000595636">
    <property type="component" value="Chromosome"/>
</dbReference>
<keyword evidence="5 6" id="KW-0472">Membrane</keyword>
<feature type="transmembrane region" description="Helical" evidence="6">
    <location>
        <begin position="419"/>
        <end position="438"/>
    </location>
</feature>
<dbReference type="CDD" id="cd06582">
    <property type="entry name" value="TM_PBP1_LivH_like"/>
    <property type="match status" value="1"/>
</dbReference>
<evidence type="ECO:0000256" key="1">
    <source>
        <dbReference type="ARBA" id="ARBA00004651"/>
    </source>
</evidence>
<dbReference type="PANTHER" id="PTHR30482">
    <property type="entry name" value="HIGH-AFFINITY BRANCHED-CHAIN AMINO ACID TRANSPORT SYSTEM PERMEASE"/>
    <property type="match status" value="1"/>
</dbReference>
<dbReference type="CDD" id="cd06581">
    <property type="entry name" value="TM_PBP1_LivM_like"/>
    <property type="match status" value="1"/>
</dbReference>
<comment type="subcellular location">
    <subcellularLocation>
        <location evidence="1">Cell membrane</location>
        <topology evidence="1">Multi-pass membrane protein</topology>
    </subcellularLocation>
</comment>
<evidence type="ECO:0000256" key="6">
    <source>
        <dbReference type="SAM" id="Phobius"/>
    </source>
</evidence>
<dbReference type="GO" id="GO:0015658">
    <property type="term" value="F:branched-chain amino acid transmembrane transporter activity"/>
    <property type="evidence" value="ECO:0007669"/>
    <property type="project" value="InterPro"/>
</dbReference>
<dbReference type="EMBL" id="CP066831">
    <property type="protein sequence ID" value="QQM38384.1"/>
    <property type="molecule type" value="Genomic_DNA"/>
</dbReference>
<protein>
    <submittedName>
        <fullName evidence="7">ABC transporter permease</fullName>
    </submittedName>
</protein>
<dbReference type="RefSeq" id="WP_200393553.1">
    <property type="nucleotide sequence ID" value="NZ_CP066831.1"/>
</dbReference>
<dbReference type="Pfam" id="PF02653">
    <property type="entry name" value="BPD_transp_2"/>
    <property type="match status" value="2"/>
</dbReference>
<evidence type="ECO:0000313" key="8">
    <source>
        <dbReference type="Proteomes" id="UP000595636"/>
    </source>
</evidence>
<feature type="transmembrane region" description="Helical" evidence="6">
    <location>
        <begin position="531"/>
        <end position="549"/>
    </location>
</feature>
<organism evidence="7 8">
    <name type="scientific">Streptomyces liliifuscus</name>
    <dbReference type="NCBI Taxonomy" id="2797636"/>
    <lineage>
        <taxon>Bacteria</taxon>
        <taxon>Bacillati</taxon>
        <taxon>Actinomycetota</taxon>
        <taxon>Actinomycetes</taxon>
        <taxon>Kitasatosporales</taxon>
        <taxon>Streptomycetaceae</taxon>
        <taxon>Streptomyces</taxon>
    </lineage>
</organism>
<dbReference type="InterPro" id="IPR043428">
    <property type="entry name" value="LivM-like"/>
</dbReference>
<feature type="transmembrane region" description="Helical" evidence="6">
    <location>
        <begin position="479"/>
        <end position="498"/>
    </location>
</feature>
<evidence type="ECO:0000313" key="7">
    <source>
        <dbReference type="EMBL" id="QQM38384.1"/>
    </source>
</evidence>
<feature type="transmembrane region" description="Helical" evidence="6">
    <location>
        <begin position="581"/>
        <end position="603"/>
    </location>
</feature>
<dbReference type="GO" id="GO:0005886">
    <property type="term" value="C:plasma membrane"/>
    <property type="evidence" value="ECO:0007669"/>
    <property type="project" value="UniProtKB-SubCell"/>
</dbReference>
<dbReference type="InterPro" id="IPR001851">
    <property type="entry name" value="ABC_transp_permease"/>
</dbReference>
<feature type="transmembrane region" description="Helical" evidence="6">
    <location>
        <begin position="65"/>
        <end position="87"/>
    </location>
</feature>
<reference evidence="7 8" key="1">
    <citation type="submission" date="2020-12" db="EMBL/GenBank/DDBJ databases">
        <title>A novel species.</title>
        <authorList>
            <person name="Li K."/>
        </authorList>
    </citation>
    <scope>NUCLEOTIDE SEQUENCE [LARGE SCALE GENOMIC DNA]</scope>
    <source>
        <strain evidence="7 8">ZYC-3</strain>
    </source>
</reference>
<feature type="transmembrane region" description="Helical" evidence="6">
    <location>
        <begin position="99"/>
        <end position="123"/>
    </location>
</feature>
<feature type="transmembrane region" description="Helical" evidence="6">
    <location>
        <begin position="609"/>
        <end position="636"/>
    </location>
</feature>
<feature type="transmembrane region" description="Helical" evidence="6">
    <location>
        <begin position="555"/>
        <end position="574"/>
    </location>
</feature>
<feature type="transmembrane region" description="Helical" evidence="6">
    <location>
        <begin position="347"/>
        <end position="368"/>
    </location>
</feature>
<dbReference type="PANTHER" id="PTHR30482:SF20">
    <property type="entry name" value="HIGH-AFFINITY BRANCHED-CHAIN AMINO ACID TRANSPORT SYSTEM PERMEASE PROTEIN LIVM"/>
    <property type="match status" value="1"/>
</dbReference>
<sequence length="662" mass="68028">METFVLFALLGLGSGAVIAGIALGVVLSWRGSGSINLAAGATVMVAGYVFWALRTGFFGFALQTVPAIILTLLFMTLYAVVVELVAVRPLRNASPLAKLVASLGVLLLTQALVLLIFGTSPLNSPAVLTSDVVSVFGVAVPEAQFILAGIVVVLTGALAALYRFTRFGLATRAASESDSSAALAGLSPDAISLGNSVLGHVATGFVGVLAASIVGLSATTLPLLIIPALAAALFARFTSFGIACAVSLLIGISESLLYQASNESWFPTQNGSAIPGVQQLAEFLLIVIALWWRGSGLPLRGDLVERSLPMVPNQDRLVVRVAPVAIACAVALVVLPSDFRQAVTTGLVATVLCLSFVVIMGYVGQLSVVQLALAGVAGFALSHLGAEYGIGFPLGPVLAIAAATVLGVLIGASALRVRGVTLVVVTLAAAIAIEQFIFANPDWGGGQTGAAVESPTLFGFNLGTDASFRGLDGSQPSPVFGFLALIVTVLLYLFVANLRRGDLGRRMLAVRSNERAAAAAGVNVRAVKIQGFAIASFLASVAGVLYAYGFRTVSANSYDTMTALALVASVYVLGVTLGQGAVLAGFGAAGAVIPLILQTWVLPENRVSIYMQLIIGAGLLIQLRFCPDGLLVSTALKRERRARASRADKALSVVGAKPQGGV</sequence>
<keyword evidence="4 6" id="KW-1133">Transmembrane helix</keyword>
<evidence type="ECO:0000256" key="2">
    <source>
        <dbReference type="ARBA" id="ARBA00022475"/>
    </source>
</evidence>
<keyword evidence="2" id="KW-1003">Cell membrane</keyword>
<feature type="transmembrane region" description="Helical" evidence="6">
    <location>
        <begin position="34"/>
        <end position="53"/>
    </location>
</feature>
<evidence type="ECO:0000256" key="4">
    <source>
        <dbReference type="ARBA" id="ARBA00022989"/>
    </source>
</evidence>
<proteinExistence type="predicted"/>
<keyword evidence="8" id="KW-1185">Reference proteome</keyword>
<dbReference type="KEGG" id="slf:JEQ17_02090"/>
<evidence type="ECO:0000256" key="3">
    <source>
        <dbReference type="ARBA" id="ARBA00022692"/>
    </source>
</evidence>